<reference evidence="2" key="1">
    <citation type="journal article" date="2020" name="Nat. Commun.">
        <title>Large-scale genome sequencing of mycorrhizal fungi provides insights into the early evolution of symbiotic traits.</title>
        <authorList>
            <person name="Miyauchi S."/>
            <person name="Kiss E."/>
            <person name="Kuo A."/>
            <person name="Drula E."/>
            <person name="Kohler A."/>
            <person name="Sanchez-Garcia M."/>
            <person name="Morin E."/>
            <person name="Andreopoulos B."/>
            <person name="Barry K.W."/>
            <person name="Bonito G."/>
            <person name="Buee M."/>
            <person name="Carver A."/>
            <person name="Chen C."/>
            <person name="Cichocki N."/>
            <person name="Clum A."/>
            <person name="Culley D."/>
            <person name="Crous P.W."/>
            <person name="Fauchery L."/>
            <person name="Girlanda M."/>
            <person name="Hayes R.D."/>
            <person name="Keri Z."/>
            <person name="LaButti K."/>
            <person name="Lipzen A."/>
            <person name="Lombard V."/>
            <person name="Magnuson J."/>
            <person name="Maillard F."/>
            <person name="Murat C."/>
            <person name="Nolan M."/>
            <person name="Ohm R.A."/>
            <person name="Pangilinan J."/>
            <person name="Pereira M.F."/>
            <person name="Perotto S."/>
            <person name="Peter M."/>
            <person name="Pfister S."/>
            <person name="Riley R."/>
            <person name="Sitrit Y."/>
            <person name="Stielow J.B."/>
            <person name="Szollosi G."/>
            <person name="Zifcakova L."/>
            <person name="Stursova M."/>
            <person name="Spatafora J.W."/>
            <person name="Tedersoo L."/>
            <person name="Vaario L.M."/>
            <person name="Yamada A."/>
            <person name="Yan M."/>
            <person name="Wang P."/>
            <person name="Xu J."/>
            <person name="Bruns T."/>
            <person name="Baldrian P."/>
            <person name="Vilgalys R."/>
            <person name="Dunand C."/>
            <person name="Henrissat B."/>
            <person name="Grigoriev I.V."/>
            <person name="Hibbett D."/>
            <person name="Nagy L.G."/>
            <person name="Martin F.M."/>
        </authorList>
    </citation>
    <scope>NUCLEOTIDE SEQUENCE</scope>
    <source>
        <strain evidence="2">UH-Tt-Lm1</strain>
    </source>
</reference>
<dbReference type="Proteomes" id="UP000736335">
    <property type="component" value="Unassembled WGS sequence"/>
</dbReference>
<dbReference type="PANTHER" id="PTHR33096:SF1">
    <property type="entry name" value="CXC1-LIKE CYSTEINE CLUSTER ASSOCIATED WITH KDZ TRANSPOSASES DOMAIN-CONTAINING PROTEIN"/>
    <property type="match status" value="1"/>
</dbReference>
<feature type="region of interest" description="Disordered" evidence="1">
    <location>
        <begin position="511"/>
        <end position="581"/>
    </location>
</feature>
<evidence type="ECO:0000313" key="3">
    <source>
        <dbReference type="Proteomes" id="UP000736335"/>
    </source>
</evidence>
<dbReference type="InterPro" id="IPR040521">
    <property type="entry name" value="KDZ"/>
</dbReference>
<comment type="caution">
    <text evidence="2">The sequence shown here is derived from an EMBL/GenBank/DDBJ whole genome shotgun (WGS) entry which is preliminary data.</text>
</comment>
<evidence type="ECO:0000313" key="2">
    <source>
        <dbReference type="EMBL" id="KAF9785370.1"/>
    </source>
</evidence>
<feature type="compositionally biased region" description="Basic and acidic residues" evidence="1">
    <location>
        <begin position="548"/>
        <end position="558"/>
    </location>
</feature>
<name>A0A9P6HEB2_9AGAM</name>
<proteinExistence type="predicted"/>
<dbReference type="PANTHER" id="PTHR33096">
    <property type="entry name" value="CXC2 DOMAIN-CONTAINING PROTEIN"/>
    <property type="match status" value="1"/>
</dbReference>
<feature type="compositionally biased region" description="Acidic residues" evidence="1">
    <location>
        <begin position="559"/>
        <end position="571"/>
    </location>
</feature>
<feature type="compositionally biased region" description="Pro residues" evidence="1">
    <location>
        <begin position="530"/>
        <end position="541"/>
    </location>
</feature>
<dbReference type="AlphaFoldDB" id="A0A9P6HEB2"/>
<evidence type="ECO:0000256" key="1">
    <source>
        <dbReference type="SAM" id="MobiDB-lite"/>
    </source>
</evidence>
<keyword evidence="3" id="KW-1185">Reference proteome</keyword>
<dbReference type="Pfam" id="PF18758">
    <property type="entry name" value="KDZ"/>
    <property type="match status" value="1"/>
</dbReference>
<dbReference type="EMBL" id="WIUZ02000007">
    <property type="protein sequence ID" value="KAF9785370.1"/>
    <property type="molecule type" value="Genomic_DNA"/>
</dbReference>
<reference evidence="2" key="2">
    <citation type="submission" date="2020-11" db="EMBL/GenBank/DDBJ databases">
        <authorList>
            <consortium name="DOE Joint Genome Institute"/>
            <person name="Kuo A."/>
            <person name="Miyauchi S."/>
            <person name="Kiss E."/>
            <person name="Drula E."/>
            <person name="Kohler A."/>
            <person name="Sanchez-Garcia M."/>
            <person name="Andreopoulos B."/>
            <person name="Barry K.W."/>
            <person name="Bonito G."/>
            <person name="Buee M."/>
            <person name="Carver A."/>
            <person name="Chen C."/>
            <person name="Cichocki N."/>
            <person name="Clum A."/>
            <person name="Culley D."/>
            <person name="Crous P.W."/>
            <person name="Fauchery L."/>
            <person name="Girlanda M."/>
            <person name="Hayes R."/>
            <person name="Keri Z."/>
            <person name="Labutti K."/>
            <person name="Lipzen A."/>
            <person name="Lombard V."/>
            <person name="Magnuson J."/>
            <person name="Maillard F."/>
            <person name="Morin E."/>
            <person name="Murat C."/>
            <person name="Nolan M."/>
            <person name="Ohm R."/>
            <person name="Pangilinan J."/>
            <person name="Pereira M."/>
            <person name="Perotto S."/>
            <person name="Peter M."/>
            <person name="Riley R."/>
            <person name="Sitrit Y."/>
            <person name="Stielow B."/>
            <person name="Szollosi G."/>
            <person name="Zifcakova L."/>
            <person name="Stursova M."/>
            <person name="Spatafora J.W."/>
            <person name="Tedersoo L."/>
            <person name="Vaario L.-M."/>
            <person name="Yamada A."/>
            <person name="Yan M."/>
            <person name="Wang P."/>
            <person name="Xu J."/>
            <person name="Bruns T."/>
            <person name="Baldrian P."/>
            <person name="Vilgalys R."/>
            <person name="Henrissat B."/>
            <person name="Grigoriev I.V."/>
            <person name="Hibbett D."/>
            <person name="Nagy L.G."/>
            <person name="Martin F.M."/>
        </authorList>
    </citation>
    <scope>NUCLEOTIDE SEQUENCE</scope>
    <source>
        <strain evidence="2">UH-Tt-Lm1</strain>
    </source>
</reference>
<organism evidence="2 3">
    <name type="scientific">Thelephora terrestris</name>
    <dbReference type="NCBI Taxonomy" id="56493"/>
    <lineage>
        <taxon>Eukaryota</taxon>
        <taxon>Fungi</taxon>
        <taxon>Dikarya</taxon>
        <taxon>Basidiomycota</taxon>
        <taxon>Agaricomycotina</taxon>
        <taxon>Agaricomycetes</taxon>
        <taxon>Thelephorales</taxon>
        <taxon>Thelephoraceae</taxon>
        <taxon>Thelephora</taxon>
    </lineage>
</organism>
<feature type="compositionally biased region" description="Low complexity" evidence="1">
    <location>
        <begin position="572"/>
        <end position="581"/>
    </location>
</feature>
<protein>
    <submittedName>
        <fullName evidence="2">Uncharacterized protein</fullName>
    </submittedName>
</protein>
<sequence>MYLNRCQVHDVKISYDIACKWSINLHTRFETSHENIDLSRFSLTHVVPKFHLPAHGPKCQVQYSFNYTHGVGRTHGETVEQEWAYINLAALFTREMGPGARHSALDDSWGGWNWKKILGLGSLLETNLVKAVEAALRQCKVADEFSAMFPYRTVQQWRHMVKEWQADHLSPNPYASNEWASKVSEARLRLTQEEVSGMERGRPAPHKVSVSVFIRMGLELEDQHLLSTSTGKTRSNNQKATLFERRGVLLHQIEKWRQLQVVYMPGALNTSTSDPESSKRTGTRSVWGGVVKSKKELRFAQLKDSLNDLRRARRVRRGLVTFHKVQLAGEGQRTQTKSRAVMQTLQDRIAKSVRRYNVARDALLSLDSQLEEVSGSDGQYSPSWIWRSSTTTVSPDKVNEDMHVEWAQCVARADRWEEEVILLREEMRRVVEFLEWQSNDWSMKASLRTGTVTPVVLAGLSAYAKKQGSVFHNLAVRFSQRWRSALVSLSLPHTWATKFLEEHKELLNNPDFKKRKRPEDPPAVRAHTVFPPPITTSPEIPPLSTAPEKIHHDAHVSDGDSDETSPEDDGSGYESSSSFAE</sequence>
<dbReference type="OrthoDB" id="2804062at2759"/>
<accession>A0A9P6HEB2</accession>
<gene>
    <name evidence="2" type="ORF">BJ322DRAFT_1020907</name>
</gene>